<keyword evidence="3" id="KW-0520">NAD</keyword>
<dbReference type="Pfam" id="PF00389">
    <property type="entry name" value="2-Hacid_dh"/>
    <property type="match status" value="1"/>
</dbReference>
<evidence type="ECO:0000256" key="3">
    <source>
        <dbReference type="ARBA" id="ARBA00023027"/>
    </source>
</evidence>
<dbReference type="OrthoDB" id="9805416at2"/>
<sequence>MAHTILALADLTPEQTKSLSERDFIILSPIDIQEKDYASIEIMYGWEPILGQKILSTPNHKLQWIQSISAGVDYFPLKQLKDANVILTNASGLKSVPIAQSVLGYILYFARGLDYYSKQQSWQTMLDQYSIAELPTLIFGTGQIGQEIARQLKALGGTVYGVNSTGHPANNFDKTFALNNYQDALNQVQTIVNVLPSTNETEAFFNQAFFAQLDQAFLYINVGRGTTTDASALLSALDQHQVRHAALDVTTPEPLPADSPLWNHPQLLLTQHTSWVEHNAQTPASNLFDIFEQNISNYLTGRPLTINVVNLAKGY</sequence>
<name>A0A6C2C940_9LACO</name>
<dbReference type="EMBL" id="SDGZ01000013">
    <property type="protein sequence ID" value="TYC49953.1"/>
    <property type="molecule type" value="Genomic_DNA"/>
</dbReference>
<keyword evidence="2 4" id="KW-0560">Oxidoreductase</keyword>
<gene>
    <name evidence="7" type="ORF">ESZ50_05025</name>
</gene>
<protein>
    <submittedName>
        <fullName evidence="7">Phosphoglycerate dehydrogenase</fullName>
    </submittedName>
</protein>
<dbReference type="Proteomes" id="UP000371977">
    <property type="component" value="Unassembled WGS sequence"/>
</dbReference>
<keyword evidence="8" id="KW-1185">Reference proteome</keyword>
<evidence type="ECO:0000313" key="8">
    <source>
        <dbReference type="Proteomes" id="UP000371977"/>
    </source>
</evidence>
<feature type="domain" description="D-isomer specific 2-hydroxyacid dehydrogenase catalytic" evidence="5">
    <location>
        <begin position="50"/>
        <end position="305"/>
    </location>
</feature>
<organism evidence="7 8">
    <name type="scientific">Weissella muntiaci</name>
    <dbReference type="NCBI Taxonomy" id="2508881"/>
    <lineage>
        <taxon>Bacteria</taxon>
        <taxon>Bacillati</taxon>
        <taxon>Bacillota</taxon>
        <taxon>Bacilli</taxon>
        <taxon>Lactobacillales</taxon>
        <taxon>Lactobacillaceae</taxon>
        <taxon>Weissella</taxon>
    </lineage>
</organism>
<dbReference type="GO" id="GO:0051287">
    <property type="term" value="F:NAD binding"/>
    <property type="evidence" value="ECO:0007669"/>
    <property type="project" value="InterPro"/>
</dbReference>
<dbReference type="InterPro" id="IPR006139">
    <property type="entry name" value="D-isomer_2_OHA_DH_cat_dom"/>
</dbReference>
<comment type="caution">
    <text evidence="7">The sequence shown here is derived from an EMBL/GenBank/DDBJ whole genome shotgun (WGS) entry which is preliminary data.</text>
</comment>
<dbReference type="Gene3D" id="3.40.50.720">
    <property type="entry name" value="NAD(P)-binding Rossmann-like Domain"/>
    <property type="match status" value="2"/>
</dbReference>
<dbReference type="GO" id="GO:0016616">
    <property type="term" value="F:oxidoreductase activity, acting on the CH-OH group of donors, NAD or NADP as acceptor"/>
    <property type="evidence" value="ECO:0007669"/>
    <property type="project" value="InterPro"/>
</dbReference>
<feature type="domain" description="D-isomer specific 2-hydroxyacid dehydrogenase NAD-binding" evidence="6">
    <location>
        <begin position="105"/>
        <end position="273"/>
    </location>
</feature>
<evidence type="ECO:0000313" key="7">
    <source>
        <dbReference type="EMBL" id="TYC49953.1"/>
    </source>
</evidence>
<reference evidence="7 8" key="1">
    <citation type="submission" date="2019-01" db="EMBL/GenBank/DDBJ databases">
        <title>Weissella sp. nov., a novel lactic acid bacterium isolated from animal feces.</title>
        <authorList>
            <person name="Wang L.-T."/>
        </authorList>
    </citation>
    <scope>NUCLEOTIDE SEQUENCE [LARGE SCALE GENOMIC DNA]</scope>
    <source>
        <strain evidence="7 8">8H-2</strain>
    </source>
</reference>
<dbReference type="PANTHER" id="PTHR43333">
    <property type="entry name" value="2-HACID_DH_C DOMAIN-CONTAINING PROTEIN"/>
    <property type="match status" value="1"/>
</dbReference>
<evidence type="ECO:0000259" key="6">
    <source>
        <dbReference type="Pfam" id="PF02826"/>
    </source>
</evidence>
<dbReference type="Pfam" id="PF02826">
    <property type="entry name" value="2-Hacid_dh_C"/>
    <property type="match status" value="1"/>
</dbReference>
<evidence type="ECO:0000256" key="4">
    <source>
        <dbReference type="RuleBase" id="RU003719"/>
    </source>
</evidence>
<comment type="similarity">
    <text evidence="1 4">Belongs to the D-isomer specific 2-hydroxyacid dehydrogenase family.</text>
</comment>
<dbReference type="RefSeq" id="WP_148622512.1">
    <property type="nucleotide sequence ID" value="NZ_SDGZ01000013.1"/>
</dbReference>
<dbReference type="InterPro" id="IPR006140">
    <property type="entry name" value="D-isomer_DH_NAD-bd"/>
</dbReference>
<evidence type="ECO:0000256" key="1">
    <source>
        <dbReference type="ARBA" id="ARBA00005854"/>
    </source>
</evidence>
<proteinExistence type="inferred from homology"/>
<dbReference type="SUPFAM" id="SSF52283">
    <property type="entry name" value="Formate/glycerate dehydrogenase catalytic domain-like"/>
    <property type="match status" value="1"/>
</dbReference>
<dbReference type="AlphaFoldDB" id="A0A6C2C940"/>
<accession>A0A6C2C940</accession>
<evidence type="ECO:0000259" key="5">
    <source>
        <dbReference type="Pfam" id="PF00389"/>
    </source>
</evidence>
<dbReference type="InterPro" id="IPR036291">
    <property type="entry name" value="NAD(P)-bd_dom_sf"/>
</dbReference>
<dbReference type="SUPFAM" id="SSF51735">
    <property type="entry name" value="NAD(P)-binding Rossmann-fold domains"/>
    <property type="match status" value="1"/>
</dbReference>
<evidence type="ECO:0000256" key="2">
    <source>
        <dbReference type="ARBA" id="ARBA00023002"/>
    </source>
</evidence>
<dbReference type="PANTHER" id="PTHR43333:SF1">
    <property type="entry name" value="D-ISOMER SPECIFIC 2-HYDROXYACID DEHYDROGENASE NAD-BINDING DOMAIN-CONTAINING PROTEIN"/>
    <property type="match status" value="1"/>
</dbReference>